<organism evidence="4 5">
    <name type="scientific">Candidula unifasciata</name>
    <dbReference type="NCBI Taxonomy" id="100452"/>
    <lineage>
        <taxon>Eukaryota</taxon>
        <taxon>Metazoa</taxon>
        <taxon>Spiralia</taxon>
        <taxon>Lophotrochozoa</taxon>
        <taxon>Mollusca</taxon>
        <taxon>Gastropoda</taxon>
        <taxon>Heterobranchia</taxon>
        <taxon>Euthyneura</taxon>
        <taxon>Panpulmonata</taxon>
        <taxon>Eupulmonata</taxon>
        <taxon>Stylommatophora</taxon>
        <taxon>Helicina</taxon>
        <taxon>Helicoidea</taxon>
        <taxon>Geomitridae</taxon>
        <taxon>Candidula</taxon>
    </lineage>
</organism>
<dbReference type="InterPro" id="IPR001024">
    <property type="entry name" value="PLAT/LH2_dom"/>
</dbReference>
<evidence type="ECO:0000256" key="2">
    <source>
        <dbReference type="SAM" id="MobiDB-lite"/>
    </source>
</evidence>
<dbReference type="PANTHER" id="PTHR45901:SF3">
    <property type="entry name" value="LIPOXYGENASE HOMOLOGY DOMAIN-CONTAINING PROTEIN 1"/>
    <property type="match status" value="1"/>
</dbReference>
<comment type="caution">
    <text evidence="1">Lacks conserved residue(s) required for the propagation of feature annotation.</text>
</comment>
<feature type="domain" description="PLAT" evidence="3">
    <location>
        <begin position="34"/>
        <end position="159"/>
    </location>
</feature>
<accession>A0A8S4A9C2</accession>
<dbReference type="PROSITE" id="PS50095">
    <property type="entry name" value="PLAT"/>
    <property type="match status" value="3"/>
</dbReference>
<dbReference type="SUPFAM" id="SSF49723">
    <property type="entry name" value="Lipase/lipooxygenase domain (PLAT/LH2 domain)"/>
    <property type="match status" value="3"/>
</dbReference>
<dbReference type="PANTHER" id="PTHR45901">
    <property type="entry name" value="PROTEIN CBG12474"/>
    <property type="match status" value="1"/>
</dbReference>
<dbReference type="OrthoDB" id="5322100at2759"/>
<evidence type="ECO:0000313" key="4">
    <source>
        <dbReference type="EMBL" id="CAG5136848.1"/>
    </source>
</evidence>
<dbReference type="CDD" id="cd01756">
    <property type="entry name" value="PLAT_repeat"/>
    <property type="match status" value="1"/>
</dbReference>
<dbReference type="Pfam" id="PF01477">
    <property type="entry name" value="PLAT"/>
    <property type="match status" value="3"/>
</dbReference>
<proteinExistence type="predicted"/>
<dbReference type="EMBL" id="CAJHNH020008579">
    <property type="protein sequence ID" value="CAG5136848.1"/>
    <property type="molecule type" value="Genomic_DNA"/>
</dbReference>
<evidence type="ECO:0000256" key="1">
    <source>
        <dbReference type="PROSITE-ProRule" id="PRU00152"/>
    </source>
</evidence>
<dbReference type="AlphaFoldDB" id="A0A8S4A9C2"/>
<dbReference type="Gene3D" id="2.40.180.10">
    <property type="entry name" value="Catalase core domain"/>
    <property type="match status" value="3"/>
</dbReference>
<protein>
    <recommendedName>
        <fullName evidence="3">PLAT domain-containing protein</fullName>
    </recommendedName>
</protein>
<evidence type="ECO:0000313" key="5">
    <source>
        <dbReference type="Proteomes" id="UP000678393"/>
    </source>
</evidence>
<gene>
    <name evidence="4" type="ORF">CUNI_LOCUS22406</name>
</gene>
<feature type="non-terminal residue" evidence="4">
    <location>
        <position position="367"/>
    </location>
</feature>
<feature type="domain" description="PLAT" evidence="3">
    <location>
        <begin position="285"/>
        <end position="367"/>
    </location>
</feature>
<reference evidence="4" key="1">
    <citation type="submission" date="2021-04" db="EMBL/GenBank/DDBJ databases">
        <authorList>
            <consortium name="Molecular Ecology Group"/>
        </authorList>
    </citation>
    <scope>NUCLEOTIDE SEQUENCE</scope>
</reference>
<dbReference type="InterPro" id="IPR052970">
    <property type="entry name" value="Inner_ear_hair_cell_LOXHD"/>
</dbReference>
<evidence type="ECO:0000259" key="3">
    <source>
        <dbReference type="PROSITE" id="PS50095"/>
    </source>
</evidence>
<name>A0A8S4A9C2_9EUPU</name>
<dbReference type="SMART" id="SM00308">
    <property type="entry name" value="LH2"/>
    <property type="match status" value="2"/>
</dbReference>
<feature type="domain" description="PLAT" evidence="3">
    <location>
        <begin position="166"/>
        <end position="273"/>
    </location>
</feature>
<comment type="caution">
    <text evidence="4">The sequence shown here is derived from an EMBL/GenBank/DDBJ whole genome shotgun (WGS) entry which is preliminary data.</text>
</comment>
<dbReference type="Proteomes" id="UP000678393">
    <property type="component" value="Unassembled WGS sequence"/>
</dbReference>
<keyword evidence="5" id="KW-1185">Reference proteome</keyword>
<dbReference type="InterPro" id="IPR036392">
    <property type="entry name" value="PLAT/LH2_dom_sf"/>
</dbReference>
<feature type="non-terminal residue" evidence="4">
    <location>
        <position position="1"/>
    </location>
</feature>
<sequence>KLHRGWSRSASADSSRHGRLMPGARQLGGRDKDVMYKVAVTTGDLKNSGTDAKVFIKLKGTKGKVPKTRLTKRAGSVKSAKNVAFRFTKGSTHVFKIWGPNIGTLRSLVIETSALKKEEAWNLQEVEVTNTKTNKSWHFFCNQWFSLFHGDGQTSREFFPAQISKTEYEVVTVTGDKTGAGTNANVFMTLYGKTGTTGKIHLKNVDKASFQSGSTDTFRFKSNCHDNTGLAPGWYLERVVVTDLKNPQWKYFFPCGQWLAKDEGTGDICKDLIGSRDPLAIRKATKYKVTVYTGNKNGGGTDANVSITMFGEFGDSGEKRLHKTRRNCFEKNSVDEFILQCPTLGRLQRIRIGHDNSGFSPGWYLDK</sequence>
<feature type="region of interest" description="Disordered" evidence="2">
    <location>
        <begin position="1"/>
        <end position="27"/>
    </location>
</feature>